<dbReference type="EMBL" id="BAABIL010000195">
    <property type="protein sequence ID" value="GAA4974757.1"/>
    <property type="molecule type" value="Genomic_DNA"/>
</dbReference>
<evidence type="ECO:0000313" key="5">
    <source>
        <dbReference type="EMBL" id="GAA4974757.1"/>
    </source>
</evidence>
<dbReference type="RefSeq" id="WP_345711804.1">
    <property type="nucleotide sequence ID" value="NZ_BAABIL010000195.1"/>
</dbReference>
<dbReference type="SUPFAM" id="SSF46785">
    <property type="entry name" value="Winged helix' DNA-binding domain"/>
    <property type="match status" value="1"/>
</dbReference>
<proteinExistence type="predicted"/>
<evidence type="ECO:0000256" key="3">
    <source>
        <dbReference type="ARBA" id="ARBA00023163"/>
    </source>
</evidence>
<feature type="domain" description="HTH gntR-type" evidence="4">
    <location>
        <begin position="15"/>
        <end position="83"/>
    </location>
</feature>
<accession>A0ABP9HN96</accession>
<evidence type="ECO:0000256" key="2">
    <source>
        <dbReference type="ARBA" id="ARBA00023125"/>
    </source>
</evidence>
<dbReference type="Proteomes" id="UP001501195">
    <property type="component" value="Unassembled WGS sequence"/>
</dbReference>
<gene>
    <name evidence="5" type="ORF">GCM10023225_14880</name>
</gene>
<dbReference type="PANTHER" id="PTHR38445">
    <property type="entry name" value="HTH-TYPE TRANSCRIPTIONAL REPRESSOR YTRA"/>
    <property type="match status" value="1"/>
</dbReference>
<keyword evidence="3" id="KW-0804">Transcription</keyword>
<organism evidence="5 6">
    <name type="scientific">Kineococcus glutinatus</name>
    <dbReference type="NCBI Taxonomy" id="1070872"/>
    <lineage>
        <taxon>Bacteria</taxon>
        <taxon>Bacillati</taxon>
        <taxon>Actinomycetota</taxon>
        <taxon>Actinomycetes</taxon>
        <taxon>Kineosporiales</taxon>
        <taxon>Kineosporiaceae</taxon>
        <taxon>Kineococcus</taxon>
    </lineage>
</organism>
<dbReference type="Pfam" id="PF00392">
    <property type="entry name" value="GntR"/>
    <property type="match status" value="1"/>
</dbReference>
<sequence length="126" mass="12913">MPAQPLVALDADSTVPPYEQVRSQVLGAVRTGRLVPGDRLPPVRALAAELGLAANTVARAYRELEQAGAVETRGRAGTVVTAGGEVLREEAARRAAEYAQAVTALGIGADDALALVRAALTRTAAG</sequence>
<evidence type="ECO:0000259" key="4">
    <source>
        <dbReference type="PROSITE" id="PS50949"/>
    </source>
</evidence>
<protein>
    <submittedName>
        <fullName evidence="5">GntR family transcriptional regulator</fullName>
    </submittedName>
</protein>
<dbReference type="InterPro" id="IPR000524">
    <property type="entry name" value="Tscrpt_reg_HTH_GntR"/>
</dbReference>
<dbReference type="PROSITE" id="PS50949">
    <property type="entry name" value="HTH_GNTR"/>
    <property type="match status" value="1"/>
</dbReference>
<name>A0ABP9HN96_9ACTN</name>
<evidence type="ECO:0000313" key="6">
    <source>
        <dbReference type="Proteomes" id="UP001501195"/>
    </source>
</evidence>
<keyword evidence="1" id="KW-0805">Transcription regulation</keyword>
<dbReference type="InterPro" id="IPR036390">
    <property type="entry name" value="WH_DNA-bd_sf"/>
</dbReference>
<evidence type="ECO:0000256" key="1">
    <source>
        <dbReference type="ARBA" id="ARBA00023015"/>
    </source>
</evidence>
<dbReference type="PANTHER" id="PTHR38445:SF9">
    <property type="entry name" value="HTH-TYPE TRANSCRIPTIONAL REPRESSOR YTRA"/>
    <property type="match status" value="1"/>
</dbReference>
<keyword evidence="6" id="KW-1185">Reference proteome</keyword>
<comment type="caution">
    <text evidence="5">The sequence shown here is derived from an EMBL/GenBank/DDBJ whole genome shotgun (WGS) entry which is preliminary data.</text>
</comment>
<dbReference type="InterPro" id="IPR036388">
    <property type="entry name" value="WH-like_DNA-bd_sf"/>
</dbReference>
<dbReference type="Gene3D" id="1.10.10.10">
    <property type="entry name" value="Winged helix-like DNA-binding domain superfamily/Winged helix DNA-binding domain"/>
    <property type="match status" value="1"/>
</dbReference>
<dbReference type="SMART" id="SM00345">
    <property type="entry name" value="HTH_GNTR"/>
    <property type="match status" value="1"/>
</dbReference>
<reference evidence="6" key="1">
    <citation type="journal article" date="2019" name="Int. J. Syst. Evol. Microbiol.">
        <title>The Global Catalogue of Microorganisms (GCM) 10K type strain sequencing project: providing services to taxonomists for standard genome sequencing and annotation.</title>
        <authorList>
            <consortium name="The Broad Institute Genomics Platform"/>
            <consortium name="The Broad Institute Genome Sequencing Center for Infectious Disease"/>
            <person name="Wu L."/>
            <person name="Ma J."/>
        </authorList>
    </citation>
    <scope>NUCLEOTIDE SEQUENCE [LARGE SCALE GENOMIC DNA]</scope>
    <source>
        <strain evidence="6">JCM 18126</strain>
    </source>
</reference>
<keyword evidence="2" id="KW-0238">DNA-binding</keyword>